<evidence type="ECO:0000313" key="7">
    <source>
        <dbReference type="Proteomes" id="UP000054321"/>
    </source>
</evidence>
<evidence type="ECO:0000256" key="1">
    <source>
        <dbReference type="ARBA" id="ARBA00004273"/>
    </source>
</evidence>
<protein>
    <submittedName>
        <fullName evidence="6">Uncharacterized protein</fullName>
    </submittedName>
</protein>
<evidence type="ECO:0000313" key="6">
    <source>
        <dbReference type="EMBL" id="KIN07278.1"/>
    </source>
</evidence>
<keyword evidence="5" id="KW-1133">Transmembrane helix</keyword>
<dbReference type="HOGENOM" id="CLU_169147_1_1_1"/>
<evidence type="ECO:0000256" key="3">
    <source>
        <dbReference type="ARBA" id="ARBA00023128"/>
    </source>
</evidence>
<evidence type="ECO:0000256" key="2">
    <source>
        <dbReference type="ARBA" id="ARBA00022792"/>
    </source>
</evidence>
<keyword evidence="5" id="KW-0812">Transmembrane</keyword>
<evidence type="ECO:0000256" key="4">
    <source>
        <dbReference type="ARBA" id="ARBA00023136"/>
    </source>
</evidence>
<reference evidence="6 7" key="1">
    <citation type="submission" date="2014-04" db="EMBL/GenBank/DDBJ databases">
        <authorList>
            <consortium name="DOE Joint Genome Institute"/>
            <person name="Kuo A."/>
            <person name="Martino E."/>
            <person name="Perotto S."/>
            <person name="Kohler A."/>
            <person name="Nagy L.G."/>
            <person name="Floudas D."/>
            <person name="Copeland A."/>
            <person name="Barry K.W."/>
            <person name="Cichocki N."/>
            <person name="Veneault-Fourrey C."/>
            <person name="LaButti K."/>
            <person name="Lindquist E.A."/>
            <person name="Lipzen A."/>
            <person name="Lundell T."/>
            <person name="Morin E."/>
            <person name="Murat C."/>
            <person name="Sun H."/>
            <person name="Tunlid A."/>
            <person name="Henrissat B."/>
            <person name="Grigoriev I.V."/>
            <person name="Hibbett D.S."/>
            <person name="Martin F."/>
            <person name="Nordberg H.P."/>
            <person name="Cantor M.N."/>
            <person name="Hua S.X."/>
        </authorList>
    </citation>
    <scope>NUCLEOTIDE SEQUENCE [LARGE SCALE GENOMIC DNA]</scope>
    <source>
        <strain evidence="6 7">Zn</strain>
    </source>
</reference>
<keyword evidence="2" id="KW-0999">Mitochondrion inner membrane</keyword>
<dbReference type="GO" id="GO:0005743">
    <property type="term" value="C:mitochondrial inner membrane"/>
    <property type="evidence" value="ECO:0007669"/>
    <property type="project" value="UniProtKB-SubCell"/>
</dbReference>
<dbReference type="OrthoDB" id="5511599at2759"/>
<organism evidence="6 7">
    <name type="scientific">Oidiodendron maius (strain Zn)</name>
    <dbReference type="NCBI Taxonomy" id="913774"/>
    <lineage>
        <taxon>Eukaryota</taxon>
        <taxon>Fungi</taxon>
        <taxon>Dikarya</taxon>
        <taxon>Ascomycota</taxon>
        <taxon>Pezizomycotina</taxon>
        <taxon>Leotiomycetes</taxon>
        <taxon>Leotiomycetes incertae sedis</taxon>
        <taxon>Myxotrichaceae</taxon>
        <taxon>Oidiodendron</taxon>
    </lineage>
</organism>
<keyword evidence="4 5" id="KW-0472">Membrane</keyword>
<dbReference type="AlphaFoldDB" id="A0A0C3DYW5"/>
<comment type="subcellular location">
    <subcellularLocation>
        <location evidence="1">Mitochondrion inner membrane</location>
    </subcellularLocation>
</comment>
<feature type="transmembrane region" description="Helical" evidence="5">
    <location>
        <begin position="38"/>
        <end position="60"/>
    </location>
</feature>
<proteinExistence type="predicted"/>
<dbReference type="InterPro" id="IPR039297">
    <property type="entry name" value="COX7a"/>
</dbReference>
<keyword evidence="3" id="KW-0496">Mitochondrion</keyword>
<sequence>MASARVNRVPFYQRLFQDGEKKHIRQWLQTPRSRPMLYPYYVVLFGGFAGSMYMMSRMVLGHRDWFGKRPS</sequence>
<accession>A0A0C3DYW5</accession>
<gene>
    <name evidence="6" type="ORF">OIDMADRAFT_185729</name>
</gene>
<reference evidence="7" key="2">
    <citation type="submission" date="2015-01" db="EMBL/GenBank/DDBJ databases">
        <title>Evolutionary Origins and Diversification of the Mycorrhizal Mutualists.</title>
        <authorList>
            <consortium name="DOE Joint Genome Institute"/>
            <consortium name="Mycorrhizal Genomics Consortium"/>
            <person name="Kohler A."/>
            <person name="Kuo A."/>
            <person name="Nagy L.G."/>
            <person name="Floudas D."/>
            <person name="Copeland A."/>
            <person name="Barry K.W."/>
            <person name="Cichocki N."/>
            <person name="Veneault-Fourrey C."/>
            <person name="LaButti K."/>
            <person name="Lindquist E.A."/>
            <person name="Lipzen A."/>
            <person name="Lundell T."/>
            <person name="Morin E."/>
            <person name="Murat C."/>
            <person name="Riley R."/>
            <person name="Ohm R."/>
            <person name="Sun H."/>
            <person name="Tunlid A."/>
            <person name="Henrissat B."/>
            <person name="Grigoriev I.V."/>
            <person name="Hibbett D.S."/>
            <person name="Martin F."/>
        </authorList>
    </citation>
    <scope>NUCLEOTIDE SEQUENCE [LARGE SCALE GENOMIC DNA]</scope>
    <source>
        <strain evidence="7">Zn</strain>
    </source>
</reference>
<evidence type="ECO:0000256" key="5">
    <source>
        <dbReference type="SAM" id="Phobius"/>
    </source>
</evidence>
<dbReference type="EMBL" id="KN832870">
    <property type="protein sequence ID" value="KIN07278.1"/>
    <property type="molecule type" value="Genomic_DNA"/>
</dbReference>
<dbReference type="Proteomes" id="UP000054321">
    <property type="component" value="Unassembled WGS sequence"/>
</dbReference>
<dbReference type="InParanoid" id="A0A0C3DYW5"/>
<keyword evidence="7" id="KW-1185">Reference proteome</keyword>
<dbReference type="STRING" id="913774.A0A0C3DYW5"/>
<name>A0A0C3DYW5_OIDMZ</name>
<dbReference type="Pfam" id="PF02238">
    <property type="entry name" value="COX7a"/>
    <property type="match status" value="1"/>
</dbReference>